<sequence>MNNRCLWDNCPESSDPFDTVEDLLEHVLEAHIPKVVKNEDGEEEVVCEWDHCETSTTRGDITKKTEWMKTHFKTRHITNARPFKCHIDGCTVGKANSKDLDTHVRNHHVNKPKKEVSPVVAEPPKALNTIWKIVNGRCVWEKPPIVTEKTIVYYDDGPRYVFPNGYIISVEEELDSDEYWSEVEYFDDDCQRCRPSYNQANIPRPNVNCASFHRYLKRIKKKRKKTAPKIQKEKEKEKKKADINQNVREKSEETRSETPELVPTLSETTEDFDGHDGMPLLTAYSENSEEKEDAPILEMEIPMVGSR</sequence>
<dbReference type="GO" id="GO:0035098">
    <property type="term" value="C:ESC/E(Z) complex"/>
    <property type="evidence" value="ECO:0007669"/>
    <property type="project" value="TreeGrafter"/>
</dbReference>
<evidence type="ECO:0000313" key="5">
    <source>
        <dbReference type="Proteomes" id="UP000230233"/>
    </source>
</evidence>
<dbReference type="GO" id="GO:0006357">
    <property type="term" value="P:regulation of transcription by RNA polymerase II"/>
    <property type="evidence" value="ECO:0007669"/>
    <property type="project" value="TreeGrafter"/>
</dbReference>
<dbReference type="AlphaFoldDB" id="A0A2G5SAP3"/>
<evidence type="ECO:0000256" key="2">
    <source>
        <dbReference type="SAM" id="MobiDB-lite"/>
    </source>
</evidence>
<evidence type="ECO:0000256" key="1">
    <source>
        <dbReference type="PROSITE-ProRule" id="PRU00042"/>
    </source>
</evidence>
<dbReference type="PANTHER" id="PTHR46541:SF1">
    <property type="entry name" value="ZINC FINGER PROTEIN AEBP2"/>
    <property type="match status" value="1"/>
</dbReference>
<dbReference type="PROSITE" id="PS50157">
    <property type="entry name" value="ZINC_FINGER_C2H2_2"/>
    <property type="match status" value="1"/>
</dbReference>
<dbReference type="Gene3D" id="3.30.160.60">
    <property type="entry name" value="Classic Zinc Finger"/>
    <property type="match status" value="2"/>
</dbReference>
<protein>
    <recommendedName>
        <fullName evidence="3">C2H2-type domain-containing protein</fullName>
    </recommendedName>
</protein>
<accession>A0A2G5SAP3</accession>
<keyword evidence="5" id="KW-1185">Reference proteome</keyword>
<evidence type="ECO:0000313" key="4">
    <source>
        <dbReference type="EMBL" id="PIC12145.1"/>
    </source>
</evidence>
<feature type="compositionally biased region" description="Basic and acidic residues" evidence="2">
    <location>
        <begin position="230"/>
        <end position="258"/>
    </location>
</feature>
<keyword evidence="1" id="KW-0479">Metal-binding</keyword>
<feature type="domain" description="C2H2-type" evidence="3">
    <location>
        <begin position="83"/>
        <end position="112"/>
    </location>
</feature>
<dbReference type="SMART" id="SM00355">
    <property type="entry name" value="ZnF_C2H2"/>
    <property type="match status" value="3"/>
</dbReference>
<evidence type="ECO:0000259" key="3">
    <source>
        <dbReference type="PROSITE" id="PS50157"/>
    </source>
</evidence>
<feature type="region of interest" description="Disordered" evidence="2">
    <location>
        <begin position="221"/>
        <end position="307"/>
    </location>
</feature>
<dbReference type="EMBL" id="PDUG01000027">
    <property type="protein sequence ID" value="PIC12145.1"/>
    <property type="molecule type" value="Genomic_DNA"/>
</dbReference>
<dbReference type="InterPro" id="IPR052130">
    <property type="entry name" value="AEBP2/jing_C2H2-ZnF"/>
</dbReference>
<dbReference type="GO" id="GO:0008270">
    <property type="term" value="F:zinc ion binding"/>
    <property type="evidence" value="ECO:0007669"/>
    <property type="project" value="UniProtKB-KW"/>
</dbReference>
<dbReference type="OrthoDB" id="9984614at2759"/>
<name>A0A2G5SAP3_9PELO</name>
<keyword evidence="1" id="KW-0862">Zinc</keyword>
<dbReference type="InterPro" id="IPR013087">
    <property type="entry name" value="Znf_C2H2_type"/>
</dbReference>
<dbReference type="PANTHER" id="PTHR46541">
    <property type="entry name" value="ZINC FINGER PROTEIN AEBP2"/>
    <property type="match status" value="1"/>
</dbReference>
<gene>
    <name evidence="4" type="ORF">B9Z55_028615</name>
</gene>
<reference evidence="5" key="1">
    <citation type="submission" date="2017-10" db="EMBL/GenBank/DDBJ databases">
        <title>Rapid genome shrinkage in a self-fertile nematode reveals novel sperm competition proteins.</title>
        <authorList>
            <person name="Yin D."/>
            <person name="Schwarz E.M."/>
            <person name="Thomas C.G."/>
            <person name="Felde R.L."/>
            <person name="Korf I.F."/>
            <person name="Cutter A.D."/>
            <person name="Schartner C.M."/>
            <person name="Ralston E.J."/>
            <person name="Meyer B.J."/>
            <person name="Haag E.S."/>
        </authorList>
    </citation>
    <scope>NUCLEOTIDE SEQUENCE [LARGE SCALE GENOMIC DNA]</scope>
    <source>
        <strain evidence="5">JU1422</strain>
    </source>
</reference>
<dbReference type="Proteomes" id="UP000230233">
    <property type="component" value="Unassembled WGS sequence"/>
</dbReference>
<proteinExistence type="predicted"/>
<keyword evidence="1" id="KW-0863">Zinc-finger</keyword>
<comment type="caution">
    <text evidence="4">The sequence shown here is derived from an EMBL/GenBank/DDBJ whole genome shotgun (WGS) entry which is preliminary data.</text>
</comment>
<organism evidence="4 5">
    <name type="scientific">Caenorhabditis nigoni</name>
    <dbReference type="NCBI Taxonomy" id="1611254"/>
    <lineage>
        <taxon>Eukaryota</taxon>
        <taxon>Metazoa</taxon>
        <taxon>Ecdysozoa</taxon>
        <taxon>Nematoda</taxon>
        <taxon>Chromadorea</taxon>
        <taxon>Rhabditida</taxon>
        <taxon>Rhabditina</taxon>
        <taxon>Rhabditomorpha</taxon>
        <taxon>Rhabditoidea</taxon>
        <taxon>Rhabditidae</taxon>
        <taxon>Peloderinae</taxon>
        <taxon>Caenorhabditis</taxon>
    </lineage>
</organism>